<sequence length="258" mass="28767">MSWFSLIGIEMKKLRRSHIFWLLLAPLLVLWIPMVINSGMNFNMQAEGISPEHNFLVQSLMGLAWFMFPASLVVETVLLNQTERGGRGMLKMLTLPVNPAKLCMAKFIVLLILSGLQMLLMGALYFPCAAVASGMQDYQFMLPPLLVWKEVGFLYLASIPMAACYWLLAVCVRTPVFAAGAGLALIVPSVLMINTKVWYLYPMCYPFYLAAGELNRYAAAMEYTPAALLPWIPVAAAVTAMSLFMACLFFGRAERRAL</sequence>
<dbReference type="Proteomes" id="UP000292927">
    <property type="component" value="Unassembled WGS sequence"/>
</dbReference>
<keyword evidence="1" id="KW-0472">Membrane</keyword>
<keyword evidence="3" id="KW-1185">Reference proteome</keyword>
<protein>
    <submittedName>
        <fullName evidence="2">ABC-2 family transporter</fullName>
    </submittedName>
</protein>
<evidence type="ECO:0000313" key="2">
    <source>
        <dbReference type="EMBL" id="RZT00626.1"/>
    </source>
</evidence>
<dbReference type="AlphaFoldDB" id="A0A4Q7PJJ5"/>
<evidence type="ECO:0000313" key="3">
    <source>
        <dbReference type="Proteomes" id="UP000292927"/>
    </source>
</evidence>
<feature type="transmembrane region" description="Helical" evidence="1">
    <location>
        <begin position="20"/>
        <end position="40"/>
    </location>
</feature>
<accession>A0A4Q7PJJ5</accession>
<dbReference type="Pfam" id="PF12730">
    <property type="entry name" value="ABC2_membrane_4"/>
    <property type="match status" value="1"/>
</dbReference>
<name>A0A4Q7PJJ5_9FIRM</name>
<dbReference type="EMBL" id="SGXF01000003">
    <property type="protein sequence ID" value="RZT00626.1"/>
    <property type="molecule type" value="Genomic_DNA"/>
</dbReference>
<organism evidence="2 3">
    <name type="scientific">Cuneatibacter caecimuris</name>
    <dbReference type="NCBI Taxonomy" id="1796618"/>
    <lineage>
        <taxon>Bacteria</taxon>
        <taxon>Bacillati</taxon>
        <taxon>Bacillota</taxon>
        <taxon>Clostridia</taxon>
        <taxon>Lachnospirales</taxon>
        <taxon>Lachnospiraceae</taxon>
        <taxon>Cuneatibacter</taxon>
    </lineage>
</organism>
<feature type="transmembrane region" description="Helical" evidence="1">
    <location>
        <begin position="231"/>
        <end position="251"/>
    </location>
</feature>
<feature type="transmembrane region" description="Helical" evidence="1">
    <location>
        <begin position="102"/>
        <end position="126"/>
    </location>
</feature>
<dbReference type="CDD" id="cd21809">
    <property type="entry name" value="ABC-2_lan_permease-like"/>
    <property type="match status" value="1"/>
</dbReference>
<evidence type="ECO:0000256" key="1">
    <source>
        <dbReference type="SAM" id="Phobius"/>
    </source>
</evidence>
<gene>
    <name evidence="2" type="ORF">EV209_1950</name>
</gene>
<keyword evidence="1" id="KW-0812">Transmembrane</keyword>
<reference evidence="2 3" key="1">
    <citation type="submission" date="2019-02" db="EMBL/GenBank/DDBJ databases">
        <title>Genomic Encyclopedia of Type Strains, Phase IV (KMG-IV): sequencing the most valuable type-strain genomes for metagenomic binning, comparative biology and taxonomic classification.</title>
        <authorList>
            <person name="Goeker M."/>
        </authorList>
    </citation>
    <scope>NUCLEOTIDE SEQUENCE [LARGE SCALE GENOMIC DNA]</scope>
    <source>
        <strain evidence="2 3">DSM 29486</strain>
    </source>
</reference>
<feature type="transmembrane region" description="Helical" evidence="1">
    <location>
        <begin position="60"/>
        <end position="81"/>
    </location>
</feature>
<comment type="caution">
    <text evidence="2">The sequence shown here is derived from an EMBL/GenBank/DDBJ whole genome shotgun (WGS) entry which is preliminary data.</text>
</comment>
<dbReference type="RefSeq" id="WP_130435231.1">
    <property type="nucleotide sequence ID" value="NZ_SGXF01000003.1"/>
</dbReference>
<feature type="transmembrane region" description="Helical" evidence="1">
    <location>
        <begin position="146"/>
        <end position="168"/>
    </location>
</feature>
<proteinExistence type="predicted"/>
<dbReference type="OrthoDB" id="1826494at2"/>
<keyword evidence="1" id="KW-1133">Transmembrane helix</keyword>
<feature type="transmembrane region" description="Helical" evidence="1">
    <location>
        <begin position="175"/>
        <end position="193"/>
    </location>
</feature>